<dbReference type="Proteomes" id="UP000077824">
    <property type="component" value="Chromosome"/>
</dbReference>
<dbReference type="STRING" id="1685010.A0O34_07935"/>
<dbReference type="GO" id="GO:0030134">
    <property type="term" value="C:COPII-coated ER to Golgi transport vesicle"/>
    <property type="evidence" value="ECO:0007669"/>
    <property type="project" value="TreeGrafter"/>
</dbReference>
<dbReference type="KEGG" id="chh:A0O34_07935"/>
<gene>
    <name evidence="8" type="ORF">A0O34_07935</name>
</gene>
<evidence type="ECO:0000256" key="4">
    <source>
        <dbReference type="ARBA" id="ARBA00022989"/>
    </source>
</evidence>
<evidence type="ECO:0000259" key="7">
    <source>
        <dbReference type="Pfam" id="PF03388"/>
    </source>
</evidence>
<evidence type="ECO:0000256" key="6">
    <source>
        <dbReference type="SAM" id="SignalP"/>
    </source>
</evidence>
<dbReference type="PANTHER" id="PTHR12223">
    <property type="entry name" value="VESICULAR MANNOSE-BINDING LECTIN"/>
    <property type="match status" value="1"/>
</dbReference>
<dbReference type="RefSeq" id="WP_066753491.1">
    <property type="nucleotide sequence ID" value="NZ_CP015199.1"/>
</dbReference>
<evidence type="ECO:0000313" key="9">
    <source>
        <dbReference type="Proteomes" id="UP000077824"/>
    </source>
</evidence>
<dbReference type="GO" id="GO:0004553">
    <property type="term" value="F:hydrolase activity, hydrolyzing O-glycosyl compounds"/>
    <property type="evidence" value="ECO:0007669"/>
    <property type="project" value="UniProtKB-ARBA"/>
</dbReference>
<protein>
    <recommendedName>
        <fullName evidence="7">L-type lectin-like domain-containing protein</fullName>
    </recommendedName>
</protein>
<dbReference type="GO" id="GO:0006888">
    <property type="term" value="P:endoplasmic reticulum to Golgi vesicle-mediated transport"/>
    <property type="evidence" value="ECO:0007669"/>
    <property type="project" value="TreeGrafter"/>
</dbReference>
<evidence type="ECO:0000256" key="1">
    <source>
        <dbReference type="ARBA" id="ARBA00004479"/>
    </source>
</evidence>
<proteinExistence type="predicted"/>
<evidence type="ECO:0000256" key="2">
    <source>
        <dbReference type="ARBA" id="ARBA00022692"/>
    </source>
</evidence>
<evidence type="ECO:0000256" key="3">
    <source>
        <dbReference type="ARBA" id="ARBA00022729"/>
    </source>
</evidence>
<comment type="subcellular location">
    <subcellularLocation>
        <location evidence="1">Membrane</location>
        <topology evidence="1">Single-pass type I membrane protein</topology>
    </subcellularLocation>
</comment>
<evidence type="ECO:0000256" key="5">
    <source>
        <dbReference type="ARBA" id="ARBA00023136"/>
    </source>
</evidence>
<dbReference type="NCBIfam" id="TIGR04131">
    <property type="entry name" value="Bac_Flav_CTERM"/>
    <property type="match status" value="1"/>
</dbReference>
<keyword evidence="9" id="KW-1185">Reference proteome</keyword>
<dbReference type="OrthoDB" id="1270719at2"/>
<evidence type="ECO:0000313" key="8">
    <source>
        <dbReference type="EMBL" id="ANF50452.1"/>
    </source>
</evidence>
<keyword evidence="3 6" id="KW-0732">Signal</keyword>
<dbReference type="InterPro" id="IPR051136">
    <property type="entry name" value="Intracellular_Lectin-GPT"/>
</dbReference>
<reference evidence="8 9" key="1">
    <citation type="submission" date="2016-04" db="EMBL/GenBank/DDBJ databases">
        <title>Complete Genome Sequence of Chryseobacterium sp. IHBB 10212.</title>
        <authorList>
            <person name="Pal M."/>
            <person name="Swarnkar M.K."/>
            <person name="Kaushal K."/>
            <person name="Chhibber S."/>
            <person name="Singh A.K."/>
            <person name="Gulati A."/>
        </authorList>
    </citation>
    <scope>NUCLEOTIDE SEQUENCE [LARGE SCALE GENOMIC DNA]</scope>
    <source>
        <strain evidence="8 9">IHBB 10212</strain>
    </source>
</reference>
<dbReference type="Pfam" id="PF13585">
    <property type="entry name" value="CHU_C"/>
    <property type="match status" value="1"/>
</dbReference>
<dbReference type="InterPro" id="IPR005052">
    <property type="entry name" value="Lectin_leg"/>
</dbReference>
<accession>A0A172XUD3</accession>
<feature type="chain" id="PRO_5008003835" description="L-type lectin-like domain-containing protein" evidence="6">
    <location>
        <begin position="23"/>
        <end position="752"/>
    </location>
</feature>
<dbReference type="SUPFAM" id="SSF49899">
    <property type="entry name" value="Concanavalin A-like lectins/glucanases"/>
    <property type="match status" value="1"/>
</dbReference>
<dbReference type="InterPro" id="IPR013320">
    <property type="entry name" value="ConA-like_dom_sf"/>
</dbReference>
<sequence length="752" mass="81282">MIKKLLAYSTIVFSSFFGKASAQTYQLTGNPVTTTGWTMVSPTQVNTDFIQLTPDTNNQSGSIRLNDPINLKYCDKWRVEFDFRMDSNQTANGDGLAFWYLANPPVASVLGSGLGVSQNAVGLIVGFDTYNNTTTAVMSKVHVAYGQVVNTTDTNNVEFFNVAGSSFHSPDMNTTLPFQGTTYKHVEVTAEVNSASPTGWTIKITIDGNIICNQPFVPSGAAAAMTIGYFGFSASTGGNRSRHSIKNVKIYTDKVPILQPTVTQSFCPNPGTGSATVNLTSYNNQFVATPANYTFTYYVLGSSTPIANPTAYQYNANTTITVVVKDNAGILCDNADGKIQLSLSPFSANNATLTECNNNNIGSATFNLTTTNVTGVLGVTKKYYKTMADLNAGINEITNPSAYTSGAGVVFVKVTTSQGCTGSAQITLAFHPLVVVTDATLRSCFIETAPTTAVFNLTTANVTALGSTTKKYYLTLADATAGTNEIVNPTTYISANATIYVKVTTTANGCFSFAKINLVVLTPVTSSVLKDKIICIDAKTTLDAGAGFDGYEWSTGATTQTITNVPVGIYWVKLKTGGCITTQIIKVNPSAQPVISSIDINNNTITVNVNGGTPPYKYSLDGITWQDSNYFENLARGEVKVYVKDFYNCEPIQVQITVPNLINAITPNGDNINDFIDYSALAYKKNLVFTVFDRYGNKLFQADKIKNYRWDGTASGKKIVTATYWYTISWNENDKNNTQTKYSGWVLVKNRE</sequence>
<keyword evidence="5" id="KW-0472">Membrane</keyword>
<name>A0A172XUD3_9FLAO</name>
<dbReference type="InterPro" id="IPR026341">
    <property type="entry name" value="T9SS_type_B"/>
</dbReference>
<keyword evidence="4" id="KW-1133">Transmembrane helix</keyword>
<keyword evidence="2" id="KW-0812">Transmembrane</keyword>
<dbReference type="Gene3D" id="2.60.120.200">
    <property type="match status" value="1"/>
</dbReference>
<dbReference type="GO" id="GO:0016020">
    <property type="term" value="C:membrane"/>
    <property type="evidence" value="ECO:0007669"/>
    <property type="project" value="UniProtKB-SubCell"/>
</dbReference>
<dbReference type="Pfam" id="PF03388">
    <property type="entry name" value="Lectin_leg-like"/>
    <property type="match status" value="1"/>
</dbReference>
<dbReference type="GO" id="GO:0005975">
    <property type="term" value="P:carbohydrate metabolic process"/>
    <property type="evidence" value="ECO:0007669"/>
    <property type="project" value="UniProtKB-ARBA"/>
</dbReference>
<organism evidence="8 9">
    <name type="scientific">Chryseobacterium glaciei</name>
    <dbReference type="NCBI Taxonomy" id="1685010"/>
    <lineage>
        <taxon>Bacteria</taxon>
        <taxon>Pseudomonadati</taxon>
        <taxon>Bacteroidota</taxon>
        <taxon>Flavobacteriia</taxon>
        <taxon>Flavobacteriales</taxon>
        <taxon>Weeksellaceae</taxon>
        <taxon>Chryseobacterium group</taxon>
        <taxon>Chryseobacterium</taxon>
    </lineage>
</organism>
<dbReference type="GO" id="GO:0005537">
    <property type="term" value="F:D-mannose binding"/>
    <property type="evidence" value="ECO:0007669"/>
    <property type="project" value="TreeGrafter"/>
</dbReference>
<dbReference type="AlphaFoldDB" id="A0A172XUD3"/>
<feature type="signal peptide" evidence="6">
    <location>
        <begin position="1"/>
        <end position="22"/>
    </location>
</feature>
<dbReference type="EMBL" id="CP015199">
    <property type="protein sequence ID" value="ANF50452.1"/>
    <property type="molecule type" value="Genomic_DNA"/>
</dbReference>
<feature type="domain" description="L-type lectin-like" evidence="7">
    <location>
        <begin position="34"/>
        <end position="137"/>
    </location>
</feature>
<dbReference type="PANTHER" id="PTHR12223:SF28">
    <property type="entry name" value="LECTIN, MANNOSE BINDING 1 LIKE"/>
    <property type="match status" value="1"/>
</dbReference>